<dbReference type="KEGG" id="vg:55012009"/>
<feature type="transmembrane region" description="Helical" evidence="1">
    <location>
        <begin position="52"/>
        <end position="72"/>
    </location>
</feature>
<keyword evidence="1" id="KW-0812">Transmembrane</keyword>
<accession>A0A482JH42</accession>
<evidence type="ECO:0000313" key="3">
    <source>
        <dbReference type="Proteomes" id="UP000295568"/>
    </source>
</evidence>
<name>A0A482JH42_9CAUD</name>
<dbReference type="RefSeq" id="YP_009820565.1">
    <property type="nucleotide sequence ID" value="NC_048169.1"/>
</dbReference>
<keyword evidence="1" id="KW-0472">Membrane</keyword>
<protein>
    <submittedName>
        <fullName evidence="2">Uncharacterized protein</fullName>
    </submittedName>
</protein>
<keyword evidence="3" id="KW-1185">Reference proteome</keyword>
<feature type="transmembrane region" description="Helical" evidence="1">
    <location>
        <begin position="12"/>
        <end position="32"/>
    </location>
</feature>
<gene>
    <name evidence="2" type="primary">51</name>
    <name evidence="2" type="ORF">SEA_BRUTONGASTER_51</name>
</gene>
<reference evidence="2 3" key="1">
    <citation type="submission" date="2019-02" db="EMBL/GenBank/DDBJ databases">
        <authorList>
            <person name="Rowley M."/>
            <person name="Stucki C."/>
            <person name="Ghiringhelli B."/>
            <person name="Naegele L."/>
            <person name="Emmons C.B."/>
            <person name="Slowan-Pomeroy T."/>
            <person name="Briggs L.A."/>
            <person name="Garlena R.A."/>
            <person name="Russell D.A."/>
            <person name="Pope W.H."/>
            <person name="Molloy S.D."/>
            <person name="Jacobs-Sera D."/>
            <person name="Hatfull G.F."/>
        </authorList>
    </citation>
    <scope>NUCLEOTIDE SEQUENCE [LARGE SCALE GENOMIC DNA]</scope>
</reference>
<dbReference type="GeneID" id="55012009"/>
<proteinExistence type="predicted"/>
<sequence length="76" mass="8750">MARASNRGLQSVVPPAFGFVVQLCFSSPGWWVSRLHLSSFRPLFRSFLISCWWLSGLHFPPLPTCFFLTDALDYRQ</sequence>
<evidence type="ECO:0000256" key="1">
    <source>
        <dbReference type="SAM" id="Phobius"/>
    </source>
</evidence>
<dbReference type="Proteomes" id="UP000295568">
    <property type="component" value="Segment"/>
</dbReference>
<dbReference type="EMBL" id="MK524501">
    <property type="protein sequence ID" value="QBP33268.1"/>
    <property type="molecule type" value="Genomic_DNA"/>
</dbReference>
<keyword evidence="1" id="KW-1133">Transmembrane helix</keyword>
<evidence type="ECO:0000313" key="2">
    <source>
        <dbReference type="EMBL" id="QBP33268.1"/>
    </source>
</evidence>
<organism evidence="2 3">
    <name type="scientific">Gordonia phage BrutonGaster</name>
    <dbReference type="NCBI Taxonomy" id="2530116"/>
    <lineage>
        <taxon>Viruses</taxon>
        <taxon>Duplodnaviria</taxon>
        <taxon>Heunggongvirae</taxon>
        <taxon>Uroviricota</taxon>
        <taxon>Caudoviricetes</taxon>
        <taxon>Oneupvirus</taxon>
        <taxon>Oneupvirus brutongaster</taxon>
    </lineage>
</organism>